<dbReference type="SUPFAM" id="SSF48498">
    <property type="entry name" value="Tetracyclin repressor-like, C-terminal domain"/>
    <property type="match status" value="1"/>
</dbReference>
<name>A0A7Y9LDH8_9ACTN</name>
<keyword evidence="5" id="KW-1185">Reference proteome</keyword>
<organism evidence="4 5">
    <name type="scientific">Microlunatus parietis</name>
    <dbReference type="NCBI Taxonomy" id="682979"/>
    <lineage>
        <taxon>Bacteria</taxon>
        <taxon>Bacillati</taxon>
        <taxon>Actinomycetota</taxon>
        <taxon>Actinomycetes</taxon>
        <taxon>Propionibacteriales</taxon>
        <taxon>Propionibacteriaceae</taxon>
        <taxon>Microlunatus</taxon>
    </lineage>
</organism>
<dbReference type="AlphaFoldDB" id="A0A7Y9LDH8"/>
<keyword evidence="1 2" id="KW-0238">DNA-binding</keyword>
<dbReference type="InterPro" id="IPR009057">
    <property type="entry name" value="Homeodomain-like_sf"/>
</dbReference>
<gene>
    <name evidence="4" type="ORF">BKA15_003285</name>
</gene>
<feature type="domain" description="HTH tetR-type" evidence="3">
    <location>
        <begin position="12"/>
        <end position="72"/>
    </location>
</feature>
<evidence type="ECO:0000313" key="5">
    <source>
        <dbReference type="Proteomes" id="UP000569914"/>
    </source>
</evidence>
<dbReference type="InterPro" id="IPR036271">
    <property type="entry name" value="Tet_transcr_reg_TetR-rel_C_sf"/>
</dbReference>
<evidence type="ECO:0000256" key="1">
    <source>
        <dbReference type="ARBA" id="ARBA00023125"/>
    </source>
</evidence>
<evidence type="ECO:0000256" key="2">
    <source>
        <dbReference type="PROSITE-ProRule" id="PRU00335"/>
    </source>
</evidence>
<dbReference type="InterPro" id="IPR001647">
    <property type="entry name" value="HTH_TetR"/>
</dbReference>
<dbReference type="Gene3D" id="1.10.357.10">
    <property type="entry name" value="Tetracycline Repressor, domain 2"/>
    <property type="match status" value="1"/>
</dbReference>
<dbReference type="Proteomes" id="UP000569914">
    <property type="component" value="Unassembled WGS sequence"/>
</dbReference>
<proteinExistence type="predicted"/>
<accession>A0A7Y9LDH8</accession>
<comment type="caution">
    <text evidence="4">The sequence shown here is derived from an EMBL/GenBank/DDBJ whole genome shotgun (WGS) entry which is preliminary data.</text>
</comment>
<evidence type="ECO:0000313" key="4">
    <source>
        <dbReference type="EMBL" id="NYE71956.1"/>
    </source>
</evidence>
<dbReference type="EMBL" id="JACCBU010000001">
    <property type="protein sequence ID" value="NYE71956.1"/>
    <property type="molecule type" value="Genomic_DNA"/>
</dbReference>
<dbReference type="SUPFAM" id="SSF46689">
    <property type="entry name" value="Homeodomain-like"/>
    <property type="match status" value="1"/>
</dbReference>
<dbReference type="InterPro" id="IPR050109">
    <property type="entry name" value="HTH-type_TetR-like_transc_reg"/>
</dbReference>
<dbReference type="Pfam" id="PF00440">
    <property type="entry name" value="TetR_N"/>
    <property type="match status" value="1"/>
</dbReference>
<feature type="DNA-binding region" description="H-T-H motif" evidence="2">
    <location>
        <begin position="35"/>
        <end position="54"/>
    </location>
</feature>
<dbReference type="PRINTS" id="PR00455">
    <property type="entry name" value="HTHTETR"/>
</dbReference>
<reference evidence="4 5" key="1">
    <citation type="submission" date="2020-07" db="EMBL/GenBank/DDBJ databases">
        <title>Sequencing the genomes of 1000 actinobacteria strains.</title>
        <authorList>
            <person name="Klenk H.-P."/>
        </authorList>
    </citation>
    <scope>NUCLEOTIDE SEQUENCE [LARGE SCALE GENOMIC DNA]</scope>
    <source>
        <strain evidence="4 5">DSM 22083</strain>
    </source>
</reference>
<dbReference type="PANTHER" id="PTHR30055">
    <property type="entry name" value="HTH-TYPE TRANSCRIPTIONAL REGULATOR RUTR"/>
    <property type="match status" value="1"/>
</dbReference>
<evidence type="ECO:0000259" key="3">
    <source>
        <dbReference type="PROSITE" id="PS50977"/>
    </source>
</evidence>
<protein>
    <submittedName>
        <fullName evidence="4">AcrR family transcriptional regulator</fullName>
    </submittedName>
</protein>
<dbReference type="PROSITE" id="PS50977">
    <property type="entry name" value="HTH_TETR_2"/>
    <property type="match status" value="1"/>
</dbReference>
<dbReference type="GO" id="GO:0003700">
    <property type="term" value="F:DNA-binding transcription factor activity"/>
    <property type="evidence" value="ECO:0007669"/>
    <property type="project" value="TreeGrafter"/>
</dbReference>
<dbReference type="GO" id="GO:0000976">
    <property type="term" value="F:transcription cis-regulatory region binding"/>
    <property type="evidence" value="ECO:0007669"/>
    <property type="project" value="TreeGrafter"/>
</dbReference>
<dbReference type="PANTHER" id="PTHR30055:SF241">
    <property type="entry name" value="TRANSCRIPTIONAL REGULATORY PROTEIN"/>
    <property type="match status" value="1"/>
</dbReference>
<dbReference type="RefSeq" id="WP_179752451.1">
    <property type="nucleotide sequence ID" value="NZ_JACCBU010000001.1"/>
</dbReference>
<sequence length="204" mass="22128">MAAEVRARPPRREVRDRVLEHAAAAFLRDGYAGVKVIDIATAAGFTKGAVYSNFGGKPGLFSAVWSERFEAIAGFALGRSELIRSGRPREEILAEVARELAVRLTEAPGWATALGEFRLLAVRDPEVARTYAELSARQLDGLAGQLREHGDAIGLPGDFDHAVAAYLILTTATSLALEHAAAPRVTDRDRIERCLAELLIKVLR</sequence>